<organism evidence="7 8">
    <name type="scientific">Adineta steineri</name>
    <dbReference type="NCBI Taxonomy" id="433720"/>
    <lineage>
        <taxon>Eukaryota</taxon>
        <taxon>Metazoa</taxon>
        <taxon>Spiralia</taxon>
        <taxon>Gnathifera</taxon>
        <taxon>Rotifera</taxon>
        <taxon>Eurotatoria</taxon>
        <taxon>Bdelloidea</taxon>
        <taxon>Adinetida</taxon>
        <taxon>Adinetidae</taxon>
        <taxon>Adineta</taxon>
    </lineage>
</organism>
<evidence type="ECO:0000259" key="5">
    <source>
        <dbReference type="PROSITE" id="PS50192"/>
    </source>
</evidence>
<comment type="similarity">
    <text evidence="1 2">Belongs to the syntaxin family.</text>
</comment>
<dbReference type="SMART" id="SM00503">
    <property type="entry name" value="SynN"/>
    <property type="match status" value="1"/>
</dbReference>
<sequence length="261" mass="29922">MNHLASASDFQRLNNAVLSNLNKITNNTNDLDVLVQKLGTQEDSEPLRDRYLRLQNDTKTLIQNTNHTLEEIRKIPIKTEADERQKQSLIQNLTKTYTTKIAHFQEIQRVGARKEKESLERARSVSYRRQSVNNGSGFDNHAYTDNQYQDQVVIPMEQDVDMQALRERGDQLQQLERNIVEVNELFKDVHNLVHEQGEIIDNIENNIVAADNHVVTATGQLKQAVTYQSAARRKKIILILIAIIILVIIGLVLGLYFGLKK</sequence>
<dbReference type="SUPFAM" id="SSF47661">
    <property type="entry name" value="t-snare proteins"/>
    <property type="match status" value="1"/>
</dbReference>
<dbReference type="GO" id="GO:0005484">
    <property type="term" value="F:SNAP receptor activity"/>
    <property type="evidence" value="ECO:0007669"/>
    <property type="project" value="InterPro"/>
</dbReference>
<dbReference type="Proteomes" id="UP000663877">
    <property type="component" value="Unassembled WGS sequence"/>
</dbReference>
<dbReference type="GO" id="GO:0006906">
    <property type="term" value="P:vesicle fusion"/>
    <property type="evidence" value="ECO:0007669"/>
    <property type="project" value="TreeGrafter"/>
</dbReference>
<evidence type="ECO:0000256" key="2">
    <source>
        <dbReference type="RuleBase" id="RU003858"/>
    </source>
</evidence>
<dbReference type="PANTHER" id="PTHR19957:SF411">
    <property type="entry name" value="LD23667P"/>
    <property type="match status" value="1"/>
</dbReference>
<evidence type="ECO:0000313" key="7">
    <source>
        <dbReference type="EMBL" id="CAF1455280.1"/>
    </source>
</evidence>
<keyword evidence="4" id="KW-1133">Transmembrane helix</keyword>
<feature type="transmembrane region" description="Helical" evidence="4">
    <location>
        <begin position="236"/>
        <end position="259"/>
    </location>
</feature>
<dbReference type="GO" id="GO:0031201">
    <property type="term" value="C:SNARE complex"/>
    <property type="evidence" value="ECO:0007669"/>
    <property type="project" value="TreeGrafter"/>
</dbReference>
<dbReference type="InterPro" id="IPR006012">
    <property type="entry name" value="Syntaxin/epimorphin_CS"/>
</dbReference>
<keyword evidence="8" id="KW-1185">Reference proteome</keyword>
<protein>
    <recommendedName>
        <fullName evidence="5">t-SNARE coiled-coil homology domain-containing protein</fullName>
    </recommendedName>
</protein>
<evidence type="ECO:0000256" key="1">
    <source>
        <dbReference type="ARBA" id="ARBA00009063"/>
    </source>
</evidence>
<keyword evidence="4" id="KW-0472">Membrane</keyword>
<feature type="coiled-coil region" evidence="3">
    <location>
        <begin position="165"/>
        <end position="192"/>
    </location>
</feature>
<dbReference type="InterPro" id="IPR000727">
    <property type="entry name" value="T_SNARE_dom"/>
</dbReference>
<dbReference type="GO" id="GO:0000149">
    <property type="term" value="F:SNARE binding"/>
    <property type="evidence" value="ECO:0007669"/>
    <property type="project" value="TreeGrafter"/>
</dbReference>
<dbReference type="Pfam" id="PF05739">
    <property type="entry name" value="SNARE"/>
    <property type="match status" value="1"/>
</dbReference>
<dbReference type="AlphaFoldDB" id="A0A815PXC6"/>
<dbReference type="Proteomes" id="UP000663832">
    <property type="component" value="Unassembled WGS sequence"/>
</dbReference>
<dbReference type="OrthoDB" id="364348at2759"/>
<evidence type="ECO:0000313" key="6">
    <source>
        <dbReference type="EMBL" id="CAF1151348.1"/>
    </source>
</evidence>
<keyword evidence="3" id="KW-0175">Coiled coil</keyword>
<reference evidence="7" key="1">
    <citation type="submission" date="2021-02" db="EMBL/GenBank/DDBJ databases">
        <authorList>
            <person name="Nowell W R."/>
        </authorList>
    </citation>
    <scope>NUCLEOTIDE SEQUENCE</scope>
</reference>
<evidence type="ECO:0000256" key="3">
    <source>
        <dbReference type="SAM" id="Coils"/>
    </source>
</evidence>
<evidence type="ECO:0000256" key="4">
    <source>
        <dbReference type="SAM" id="Phobius"/>
    </source>
</evidence>
<accession>A0A815PXC6</accession>
<dbReference type="InterPro" id="IPR045242">
    <property type="entry name" value="Syntaxin"/>
</dbReference>
<gene>
    <name evidence="6" type="ORF">BJG266_LOCUS24110</name>
    <name evidence="7" type="ORF">QVE165_LOCUS40566</name>
</gene>
<dbReference type="InterPro" id="IPR010989">
    <property type="entry name" value="SNARE"/>
</dbReference>
<dbReference type="PANTHER" id="PTHR19957">
    <property type="entry name" value="SYNTAXIN"/>
    <property type="match status" value="1"/>
</dbReference>
<dbReference type="GO" id="GO:0048278">
    <property type="term" value="P:vesicle docking"/>
    <property type="evidence" value="ECO:0007669"/>
    <property type="project" value="TreeGrafter"/>
</dbReference>
<keyword evidence="4" id="KW-0812">Transmembrane</keyword>
<dbReference type="PROSITE" id="PS00914">
    <property type="entry name" value="SYNTAXIN"/>
    <property type="match status" value="1"/>
</dbReference>
<dbReference type="EMBL" id="CAJNOM010000469">
    <property type="protein sequence ID" value="CAF1455280.1"/>
    <property type="molecule type" value="Genomic_DNA"/>
</dbReference>
<dbReference type="Pfam" id="PF14523">
    <property type="entry name" value="Syntaxin_2"/>
    <property type="match status" value="1"/>
</dbReference>
<feature type="domain" description="T-SNARE coiled-coil homology" evidence="5">
    <location>
        <begin position="162"/>
        <end position="224"/>
    </location>
</feature>
<dbReference type="EMBL" id="CAJNOI010000168">
    <property type="protein sequence ID" value="CAF1151348.1"/>
    <property type="molecule type" value="Genomic_DNA"/>
</dbReference>
<comment type="caution">
    <text evidence="7">The sequence shown here is derived from an EMBL/GenBank/DDBJ whole genome shotgun (WGS) entry which is preliminary data.</text>
</comment>
<name>A0A815PXC6_9BILA</name>
<dbReference type="PROSITE" id="PS50192">
    <property type="entry name" value="T_SNARE"/>
    <property type="match status" value="1"/>
</dbReference>
<dbReference type="Gene3D" id="1.20.5.110">
    <property type="match status" value="1"/>
</dbReference>
<dbReference type="InterPro" id="IPR006011">
    <property type="entry name" value="Syntaxin_N"/>
</dbReference>
<dbReference type="Gene3D" id="1.20.58.70">
    <property type="match status" value="1"/>
</dbReference>
<proteinExistence type="inferred from homology"/>
<dbReference type="SMART" id="SM00397">
    <property type="entry name" value="t_SNARE"/>
    <property type="match status" value="1"/>
</dbReference>
<evidence type="ECO:0000313" key="8">
    <source>
        <dbReference type="Proteomes" id="UP000663832"/>
    </source>
</evidence>
<dbReference type="GO" id="GO:0008021">
    <property type="term" value="C:synaptic vesicle"/>
    <property type="evidence" value="ECO:0007669"/>
    <property type="project" value="TreeGrafter"/>
</dbReference>
<dbReference type="GO" id="GO:0006886">
    <property type="term" value="P:intracellular protein transport"/>
    <property type="evidence" value="ECO:0007669"/>
    <property type="project" value="InterPro"/>
</dbReference>